<gene>
    <name evidence="12" type="ORF">BN587_01899</name>
</gene>
<dbReference type="EC" id="2.1.1.72" evidence="2"/>
<sequence length="585" mass="65882">MANDILNTKINEATWEIKNTLRMNGLQDNYFTFSSIVFLLYKASIRIDSHDLSYNDVLSTLNENERMVVMDSMFLRNHEVEIWEQVKGLSVKYTPAVFAQILLNTEDEKFGRSYGFIDRPKCFIGLLEEILDIHDGEKFLETSCGIGDTLIALSQKYDCKFTAYEVDSMAKGIASIRYGLLNKACTIINRPFLHLEHKRNLDVKPCYDKILSMHPLGLRAAFSGLTEEGYVESINNEFCYQILKSGTSLDWLYAIGAEKALADNGKAVLLVADGCLMNGLDEQPRRYFVENGLLEAVISLPPKLFSVIGVNLSLLVLSKGNKYTRLVNARKFYQPGRRQNIMSAEDISKIMDAYHNGGKYTVDITAGDIQTNSYSLSPERYMAVDTIDLKNPVPLASVVDSFGRTAPLNAAQLDELASDEPTDIKYVRLADVQDNMVNKELPYLKAVDKKYEKYFLENDDMLLSKNGYPFKVAIVKVAEGEKILPVGNMHVLKVNKNKLDIVYLKAFLESSKGIGLLKSVVSGTTIPVVNLASLKKMPIELPTMEQQKKITEKYKTISDEIALLKLKIERANDRLARILDEEDGE</sequence>
<keyword evidence="3 12" id="KW-0489">Methyltransferase</keyword>
<dbReference type="HOGENOM" id="CLU_465936_0_0_9"/>
<feature type="domain" description="DNA methylase adenine-specific" evidence="11">
    <location>
        <begin position="236"/>
        <end position="386"/>
    </location>
</feature>
<comment type="similarity">
    <text evidence="1">Belongs to the type-I restriction system S methylase family.</text>
</comment>
<dbReference type="Gene3D" id="3.90.220.20">
    <property type="entry name" value="DNA methylase specificity domains"/>
    <property type="match status" value="1"/>
</dbReference>
<dbReference type="InterPro" id="IPR044946">
    <property type="entry name" value="Restrct_endonuc_typeI_TRD_sf"/>
</dbReference>
<dbReference type="EMBL" id="CBGL010000028">
    <property type="protein sequence ID" value="CDD10252.1"/>
    <property type="molecule type" value="Genomic_DNA"/>
</dbReference>
<dbReference type="SUPFAM" id="SSF53335">
    <property type="entry name" value="S-adenosyl-L-methionine-dependent methyltransferases"/>
    <property type="match status" value="1"/>
</dbReference>
<evidence type="ECO:0000259" key="10">
    <source>
        <dbReference type="Pfam" id="PF01420"/>
    </source>
</evidence>
<reference evidence="12" key="1">
    <citation type="submission" date="2012-11" db="EMBL/GenBank/DDBJ databases">
        <title>Dependencies among metagenomic species, viruses, plasmids and units of genetic variation.</title>
        <authorList>
            <person name="Nielsen H.B."/>
            <person name="Almeida M."/>
            <person name="Juncker A.S."/>
            <person name="Rasmussen S."/>
            <person name="Li J."/>
            <person name="Sunagawa S."/>
            <person name="Plichta D."/>
            <person name="Gautier L."/>
            <person name="Le Chatelier E."/>
            <person name="Peletier E."/>
            <person name="Bonde I."/>
            <person name="Nielsen T."/>
            <person name="Manichanh C."/>
            <person name="Arumugam M."/>
            <person name="Batto J."/>
            <person name="Santos M.B.Q.D."/>
            <person name="Blom N."/>
            <person name="Borruel N."/>
            <person name="Burgdorf K.S."/>
            <person name="Boumezbeur F."/>
            <person name="Casellas F."/>
            <person name="Dore J."/>
            <person name="Guarner F."/>
            <person name="Hansen T."/>
            <person name="Hildebrand F."/>
            <person name="Kaas R.S."/>
            <person name="Kennedy S."/>
            <person name="Kristiansen K."/>
            <person name="Kultima J.R."/>
            <person name="Leonard P."/>
            <person name="Levenez F."/>
            <person name="Lund O."/>
            <person name="Moumen B."/>
            <person name="Le Paslier D."/>
            <person name="Pons N."/>
            <person name="Pedersen O."/>
            <person name="Prifti E."/>
            <person name="Qin J."/>
            <person name="Raes J."/>
            <person name="Tap J."/>
            <person name="Tims S."/>
            <person name="Ussery D.W."/>
            <person name="Yamada T."/>
            <person name="MetaHit consortium"/>
            <person name="Renault P."/>
            <person name="Sicheritz-Ponten T."/>
            <person name="Bork P."/>
            <person name="Wang J."/>
            <person name="Brunak S."/>
            <person name="Ehrlich S.D."/>
        </authorList>
    </citation>
    <scope>NUCLEOTIDE SEQUENCE [LARGE SCALE GENOMIC DNA]</scope>
</reference>
<keyword evidence="4 12" id="KW-0808">Transferase</keyword>
<evidence type="ECO:0000256" key="3">
    <source>
        <dbReference type="ARBA" id="ARBA00022603"/>
    </source>
</evidence>
<evidence type="ECO:0000256" key="8">
    <source>
        <dbReference type="ARBA" id="ARBA00047942"/>
    </source>
</evidence>
<dbReference type="PANTHER" id="PTHR42933:SF1">
    <property type="entry name" value="SITE-SPECIFIC DNA-METHYLTRANSFERASE (ADENINE-SPECIFIC)"/>
    <property type="match status" value="1"/>
</dbReference>
<keyword evidence="5" id="KW-0949">S-adenosyl-L-methionine</keyword>
<evidence type="ECO:0000256" key="9">
    <source>
        <dbReference type="SAM" id="Coils"/>
    </source>
</evidence>
<evidence type="ECO:0000256" key="5">
    <source>
        <dbReference type="ARBA" id="ARBA00022691"/>
    </source>
</evidence>
<dbReference type="InterPro" id="IPR003356">
    <property type="entry name" value="DNA_methylase_A-5"/>
</dbReference>
<name>R6XVE2_9FIRM</name>
<dbReference type="Pfam" id="PF01420">
    <property type="entry name" value="Methylase_S"/>
    <property type="match status" value="1"/>
</dbReference>
<evidence type="ECO:0000256" key="6">
    <source>
        <dbReference type="ARBA" id="ARBA00022747"/>
    </source>
</evidence>
<comment type="catalytic activity">
    <reaction evidence="8">
        <text>a 2'-deoxyadenosine in DNA + S-adenosyl-L-methionine = an N(6)-methyl-2'-deoxyadenosine in DNA + S-adenosyl-L-homocysteine + H(+)</text>
        <dbReference type="Rhea" id="RHEA:15197"/>
        <dbReference type="Rhea" id="RHEA-COMP:12418"/>
        <dbReference type="Rhea" id="RHEA-COMP:12419"/>
        <dbReference type="ChEBI" id="CHEBI:15378"/>
        <dbReference type="ChEBI" id="CHEBI:57856"/>
        <dbReference type="ChEBI" id="CHEBI:59789"/>
        <dbReference type="ChEBI" id="CHEBI:90615"/>
        <dbReference type="ChEBI" id="CHEBI:90616"/>
        <dbReference type="EC" id="2.1.1.72"/>
    </reaction>
</comment>
<evidence type="ECO:0000256" key="4">
    <source>
        <dbReference type="ARBA" id="ARBA00022679"/>
    </source>
</evidence>
<accession>R6XVE2</accession>
<dbReference type="GO" id="GO:0003677">
    <property type="term" value="F:DNA binding"/>
    <property type="evidence" value="ECO:0007669"/>
    <property type="project" value="UniProtKB-KW"/>
</dbReference>
<evidence type="ECO:0000313" key="12">
    <source>
        <dbReference type="EMBL" id="CDD10252.1"/>
    </source>
</evidence>
<evidence type="ECO:0000256" key="1">
    <source>
        <dbReference type="ARBA" id="ARBA00010923"/>
    </source>
</evidence>
<dbReference type="GO" id="GO:0008170">
    <property type="term" value="F:N-methyltransferase activity"/>
    <property type="evidence" value="ECO:0007669"/>
    <property type="project" value="InterPro"/>
</dbReference>
<organism evidence="12 13">
    <name type="scientific">Phascolarctobacterium succinatutens CAG:287</name>
    <dbReference type="NCBI Taxonomy" id="1263101"/>
    <lineage>
        <taxon>Bacteria</taxon>
        <taxon>Bacillati</taxon>
        <taxon>Bacillota</taxon>
        <taxon>Negativicutes</taxon>
        <taxon>Acidaminococcales</taxon>
        <taxon>Acidaminococcaceae</taxon>
        <taxon>Phascolarctobacterium</taxon>
    </lineage>
</organism>
<dbReference type="GO" id="GO:0009007">
    <property type="term" value="F:site-specific DNA-methyltransferase (adenine-specific) activity"/>
    <property type="evidence" value="ECO:0007669"/>
    <property type="project" value="UniProtKB-EC"/>
</dbReference>
<feature type="coiled-coil region" evidence="9">
    <location>
        <begin position="554"/>
        <end position="581"/>
    </location>
</feature>
<dbReference type="Proteomes" id="UP000014937">
    <property type="component" value="Unassembled WGS sequence"/>
</dbReference>
<dbReference type="InterPro" id="IPR051537">
    <property type="entry name" value="DNA_Adenine_Mtase"/>
</dbReference>
<dbReference type="GO" id="GO:0032259">
    <property type="term" value="P:methylation"/>
    <property type="evidence" value="ECO:0007669"/>
    <property type="project" value="UniProtKB-KW"/>
</dbReference>
<keyword evidence="6" id="KW-0680">Restriction system</keyword>
<dbReference type="Pfam" id="PF02384">
    <property type="entry name" value="N6_Mtase"/>
    <property type="match status" value="1"/>
</dbReference>
<feature type="domain" description="Type I restriction modification DNA specificity" evidence="10">
    <location>
        <begin position="420"/>
        <end position="568"/>
    </location>
</feature>
<evidence type="ECO:0000256" key="2">
    <source>
        <dbReference type="ARBA" id="ARBA00011900"/>
    </source>
</evidence>
<dbReference type="PANTHER" id="PTHR42933">
    <property type="entry name" value="SLR6095 PROTEIN"/>
    <property type="match status" value="1"/>
</dbReference>
<proteinExistence type="inferred from homology"/>
<comment type="caution">
    <text evidence="12">The sequence shown here is derived from an EMBL/GenBank/DDBJ whole genome shotgun (WGS) entry which is preliminary data.</text>
</comment>
<dbReference type="SUPFAM" id="SSF116734">
    <property type="entry name" value="DNA methylase specificity domain"/>
    <property type="match status" value="1"/>
</dbReference>
<evidence type="ECO:0000256" key="7">
    <source>
        <dbReference type="ARBA" id="ARBA00023125"/>
    </source>
</evidence>
<evidence type="ECO:0000313" key="13">
    <source>
        <dbReference type="Proteomes" id="UP000014937"/>
    </source>
</evidence>
<dbReference type="AlphaFoldDB" id="R6XVE2"/>
<keyword evidence="9" id="KW-0175">Coiled coil</keyword>
<dbReference type="RefSeq" id="WP_021720932.1">
    <property type="nucleotide sequence ID" value="NZ_FR892819.1"/>
</dbReference>
<dbReference type="InterPro" id="IPR029063">
    <property type="entry name" value="SAM-dependent_MTases_sf"/>
</dbReference>
<dbReference type="GO" id="GO:0009307">
    <property type="term" value="P:DNA restriction-modification system"/>
    <property type="evidence" value="ECO:0007669"/>
    <property type="project" value="UniProtKB-KW"/>
</dbReference>
<dbReference type="Gene3D" id="3.40.50.150">
    <property type="entry name" value="Vaccinia Virus protein VP39"/>
    <property type="match status" value="1"/>
</dbReference>
<evidence type="ECO:0000259" key="11">
    <source>
        <dbReference type="Pfam" id="PF02384"/>
    </source>
</evidence>
<protein>
    <recommendedName>
        <fullName evidence="2">site-specific DNA-methyltransferase (adenine-specific)</fullName>
        <ecNumber evidence="2">2.1.1.72</ecNumber>
    </recommendedName>
</protein>
<keyword evidence="7" id="KW-0238">DNA-binding</keyword>
<dbReference type="InterPro" id="IPR000055">
    <property type="entry name" value="Restrct_endonuc_typeI_TRD"/>
</dbReference>